<protein>
    <submittedName>
        <fullName evidence="1">Endoribonuclease L-PSP</fullName>
    </submittedName>
</protein>
<organism evidence="1">
    <name type="scientific">uncultured marine group II/III euryarchaeote KM3_185_F09</name>
    <dbReference type="NCBI Taxonomy" id="1457950"/>
    <lineage>
        <taxon>Archaea</taxon>
        <taxon>Methanobacteriati</taxon>
        <taxon>Methanobacteriota</taxon>
        <taxon>environmental samples</taxon>
    </lineage>
</organism>
<proteinExistence type="predicted"/>
<reference evidence="1" key="1">
    <citation type="journal article" date="2014" name="Genome Biol. Evol.">
        <title>Pangenome evidence for extensive interdomain horizontal transfer affecting lineage core and shell genes in uncultured planktonic thaumarchaeota and euryarchaeota.</title>
        <authorList>
            <person name="Deschamps P."/>
            <person name="Zivanovic Y."/>
            <person name="Moreira D."/>
            <person name="Rodriguez-Valera F."/>
            <person name="Lopez-Garcia P."/>
        </authorList>
    </citation>
    <scope>NUCLEOTIDE SEQUENCE</scope>
</reference>
<dbReference type="Pfam" id="PF01042">
    <property type="entry name" value="Ribonuc_L-PSP"/>
    <property type="match status" value="1"/>
</dbReference>
<dbReference type="Gene3D" id="3.30.1330.40">
    <property type="entry name" value="RutC-like"/>
    <property type="match status" value="1"/>
</dbReference>
<dbReference type="InterPro" id="IPR006175">
    <property type="entry name" value="YjgF/YER057c/UK114"/>
</dbReference>
<name>A0A075GRF6_9EURY</name>
<accession>A0A075GRF6</accession>
<evidence type="ECO:0000313" key="1">
    <source>
        <dbReference type="EMBL" id="AIF05605.1"/>
    </source>
</evidence>
<dbReference type="PANTHER" id="PTHR43857:SF1">
    <property type="entry name" value="YJGH FAMILY PROTEIN"/>
    <property type="match status" value="1"/>
</dbReference>
<dbReference type="EMBL" id="KF900745">
    <property type="protein sequence ID" value="AIF05605.1"/>
    <property type="molecule type" value="Genomic_DNA"/>
</dbReference>
<dbReference type="SUPFAM" id="SSF55298">
    <property type="entry name" value="YjgF-like"/>
    <property type="match status" value="1"/>
</dbReference>
<dbReference type="AlphaFoldDB" id="A0A075GRF6"/>
<sequence>MAERILVSSGTPFEAVAGYSRAIRVGDVIHVAGTTATDSDGNVLAKGDAKEQVLIIFGRIEKALVEAGGSMSDVVRTRMYATRGYDCDDIMAAHGEVFGQIRPAATLVVVRELVNPEMLVEVEVEALVQS</sequence>
<dbReference type="InterPro" id="IPR035959">
    <property type="entry name" value="RutC-like_sf"/>
</dbReference>
<dbReference type="PANTHER" id="PTHR43857">
    <property type="entry name" value="BLR7761 PROTEIN"/>
    <property type="match status" value="1"/>
</dbReference>
<dbReference type="CDD" id="cd06154">
    <property type="entry name" value="YjgF_YER057c_UK114_like_6"/>
    <property type="match status" value="1"/>
</dbReference>